<keyword evidence="8 9" id="KW-0407">Ion channel</keyword>
<organism evidence="11 12">
    <name type="scientific">Gordonia jinhuaensis</name>
    <dbReference type="NCBI Taxonomy" id="1517702"/>
    <lineage>
        <taxon>Bacteria</taxon>
        <taxon>Bacillati</taxon>
        <taxon>Actinomycetota</taxon>
        <taxon>Actinomycetes</taxon>
        <taxon>Mycobacteriales</taxon>
        <taxon>Gordoniaceae</taxon>
        <taxon>Gordonia</taxon>
    </lineage>
</organism>
<dbReference type="InterPro" id="IPR037673">
    <property type="entry name" value="MSC/AndL"/>
</dbReference>
<dbReference type="GO" id="GO:0008381">
    <property type="term" value="F:mechanosensitive monoatomic ion channel activity"/>
    <property type="evidence" value="ECO:0007669"/>
    <property type="project" value="UniProtKB-UniRule"/>
</dbReference>
<evidence type="ECO:0000313" key="12">
    <source>
        <dbReference type="Proteomes" id="UP000621454"/>
    </source>
</evidence>
<evidence type="ECO:0000256" key="6">
    <source>
        <dbReference type="ARBA" id="ARBA00023065"/>
    </source>
</evidence>
<evidence type="ECO:0000256" key="3">
    <source>
        <dbReference type="ARBA" id="ARBA00022475"/>
    </source>
</evidence>
<evidence type="ECO:0000256" key="7">
    <source>
        <dbReference type="ARBA" id="ARBA00023136"/>
    </source>
</evidence>
<feature type="compositionally biased region" description="Polar residues" evidence="10">
    <location>
        <begin position="150"/>
        <end position="177"/>
    </location>
</feature>
<feature type="compositionally biased region" description="Basic and acidic residues" evidence="10">
    <location>
        <begin position="199"/>
        <end position="208"/>
    </location>
</feature>
<comment type="subcellular location">
    <subcellularLocation>
        <location evidence="9">Cell membrane</location>
        <topology evidence="9">Multi-pass membrane protein</topology>
    </subcellularLocation>
    <subcellularLocation>
        <location evidence="1">Membrane</location>
        <topology evidence="1">Multi-pass membrane protein</topology>
    </subcellularLocation>
</comment>
<dbReference type="HAMAP" id="MF_00115">
    <property type="entry name" value="MscL"/>
    <property type="match status" value="1"/>
</dbReference>
<dbReference type="PRINTS" id="PR01264">
    <property type="entry name" value="MECHCHANNEL"/>
</dbReference>
<evidence type="ECO:0000256" key="10">
    <source>
        <dbReference type="SAM" id="MobiDB-lite"/>
    </source>
</evidence>
<keyword evidence="7 9" id="KW-0472">Membrane</keyword>
<dbReference type="SUPFAM" id="SSF81330">
    <property type="entry name" value="Gated mechanosensitive channel"/>
    <property type="match status" value="1"/>
</dbReference>
<evidence type="ECO:0000256" key="1">
    <source>
        <dbReference type="ARBA" id="ARBA00004141"/>
    </source>
</evidence>
<reference evidence="11" key="1">
    <citation type="journal article" date="2014" name="Int. J. Syst. Evol. Microbiol.">
        <title>Complete genome sequence of Corynebacterium casei LMG S-19264T (=DSM 44701T), isolated from a smear-ripened cheese.</title>
        <authorList>
            <consortium name="US DOE Joint Genome Institute (JGI-PGF)"/>
            <person name="Walter F."/>
            <person name="Albersmeier A."/>
            <person name="Kalinowski J."/>
            <person name="Ruckert C."/>
        </authorList>
    </citation>
    <scope>NUCLEOTIDE SEQUENCE</scope>
    <source>
        <strain evidence="11">CGMCC 1.12827</strain>
    </source>
</reference>
<proteinExistence type="inferred from homology"/>
<comment type="caution">
    <text evidence="11">The sequence shown here is derived from an EMBL/GenBank/DDBJ whole genome shotgun (WGS) entry which is preliminary data.</text>
</comment>
<sequence>MLKGFKEFLMRGNVIDLATAVVVGAAFTAVVKAFTDNIVQPLINAIGGTNATDGLGFTILHGNQSTFVNIGAVISAVINFLIVAAVVYFLIVMPYEKIKNLAKKEGDDATALSEAELLEQIRDILEGKKDKDEKAEEDASNLVPVGGVPRSTSYDSDATQVIPSANPQGSSTGSDATSRPDYGLPPSAAGGQRPAGGAHEADYPDGDYRYPPSGGDGKHNQ</sequence>
<comment type="subunit">
    <text evidence="9">Homopentamer.</text>
</comment>
<feature type="region of interest" description="Disordered" evidence="10">
    <location>
        <begin position="129"/>
        <end position="221"/>
    </location>
</feature>
<evidence type="ECO:0000313" key="11">
    <source>
        <dbReference type="EMBL" id="GGB30064.1"/>
    </source>
</evidence>
<feature type="transmembrane region" description="Helical" evidence="9">
    <location>
        <begin position="12"/>
        <end position="34"/>
    </location>
</feature>
<evidence type="ECO:0000256" key="8">
    <source>
        <dbReference type="ARBA" id="ARBA00023303"/>
    </source>
</evidence>
<dbReference type="EMBL" id="BMGC01000009">
    <property type="protein sequence ID" value="GGB30064.1"/>
    <property type="molecule type" value="Genomic_DNA"/>
</dbReference>
<comment type="function">
    <text evidence="9">Channel that opens in response to stretch forces in the membrane lipid bilayer. May participate in the regulation of osmotic pressure changes within the cell.</text>
</comment>
<evidence type="ECO:0000256" key="9">
    <source>
        <dbReference type="HAMAP-Rule" id="MF_00115"/>
    </source>
</evidence>
<dbReference type="InterPro" id="IPR001185">
    <property type="entry name" value="MS_channel"/>
</dbReference>
<reference evidence="11" key="2">
    <citation type="submission" date="2020-09" db="EMBL/GenBank/DDBJ databases">
        <authorList>
            <person name="Sun Q."/>
            <person name="Zhou Y."/>
        </authorList>
    </citation>
    <scope>NUCLEOTIDE SEQUENCE</scope>
    <source>
        <strain evidence="11">CGMCC 1.12827</strain>
    </source>
</reference>
<feature type="transmembrane region" description="Helical" evidence="9">
    <location>
        <begin position="67"/>
        <end position="91"/>
    </location>
</feature>
<dbReference type="PANTHER" id="PTHR30266:SF2">
    <property type="entry name" value="LARGE-CONDUCTANCE MECHANOSENSITIVE CHANNEL"/>
    <property type="match status" value="1"/>
</dbReference>
<evidence type="ECO:0000256" key="2">
    <source>
        <dbReference type="ARBA" id="ARBA00022448"/>
    </source>
</evidence>
<keyword evidence="12" id="KW-1185">Reference proteome</keyword>
<comment type="similarity">
    <text evidence="9">Belongs to the MscL family.</text>
</comment>
<dbReference type="Gene3D" id="1.10.1200.120">
    <property type="entry name" value="Large-conductance mechanosensitive channel, MscL, domain 1"/>
    <property type="match status" value="1"/>
</dbReference>
<name>A0A916T4F1_9ACTN</name>
<keyword evidence="6 9" id="KW-0406">Ion transport</keyword>
<dbReference type="NCBIfam" id="NF001842">
    <property type="entry name" value="PRK00567.1-3"/>
    <property type="match status" value="1"/>
</dbReference>
<dbReference type="PANTHER" id="PTHR30266">
    <property type="entry name" value="MECHANOSENSITIVE CHANNEL MSCL"/>
    <property type="match status" value="1"/>
</dbReference>
<protein>
    <recommendedName>
        <fullName evidence="9">Large-conductance mechanosensitive channel</fullName>
    </recommendedName>
</protein>
<gene>
    <name evidence="9" type="primary">mscL</name>
    <name evidence="11" type="ORF">GCM10011489_17850</name>
</gene>
<keyword evidence="4 9" id="KW-0812">Transmembrane</keyword>
<keyword evidence="5 9" id="KW-1133">Transmembrane helix</keyword>
<dbReference type="NCBIfam" id="TIGR00220">
    <property type="entry name" value="mscL"/>
    <property type="match status" value="1"/>
</dbReference>
<keyword evidence="3 9" id="KW-1003">Cell membrane</keyword>
<evidence type="ECO:0000256" key="5">
    <source>
        <dbReference type="ARBA" id="ARBA00022989"/>
    </source>
</evidence>
<dbReference type="AlphaFoldDB" id="A0A916T4F1"/>
<dbReference type="RefSeq" id="WP_188586241.1">
    <property type="nucleotide sequence ID" value="NZ_BMGC01000009.1"/>
</dbReference>
<evidence type="ECO:0000256" key="4">
    <source>
        <dbReference type="ARBA" id="ARBA00022692"/>
    </source>
</evidence>
<dbReference type="GO" id="GO:0005886">
    <property type="term" value="C:plasma membrane"/>
    <property type="evidence" value="ECO:0007669"/>
    <property type="project" value="UniProtKB-SubCell"/>
</dbReference>
<dbReference type="Proteomes" id="UP000621454">
    <property type="component" value="Unassembled WGS sequence"/>
</dbReference>
<dbReference type="Pfam" id="PF01741">
    <property type="entry name" value="MscL"/>
    <property type="match status" value="1"/>
</dbReference>
<dbReference type="InterPro" id="IPR036019">
    <property type="entry name" value="MscL_channel"/>
</dbReference>
<keyword evidence="2 9" id="KW-0813">Transport</keyword>
<accession>A0A916T4F1</accession>